<dbReference type="Proteomes" id="UP001586593">
    <property type="component" value="Unassembled WGS sequence"/>
</dbReference>
<name>A0ABR3XAX5_9PEZI</name>
<comment type="caution">
    <text evidence="2">The sequence shown here is derived from an EMBL/GenBank/DDBJ whole genome shotgun (WGS) entry which is preliminary data.</text>
</comment>
<evidence type="ECO:0008006" key="4">
    <source>
        <dbReference type="Google" id="ProtNLM"/>
    </source>
</evidence>
<evidence type="ECO:0000313" key="2">
    <source>
        <dbReference type="EMBL" id="KAL1873108.1"/>
    </source>
</evidence>
<evidence type="ECO:0000313" key="3">
    <source>
        <dbReference type="Proteomes" id="UP001586593"/>
    </source>
</evidence>
<protein>
    <recommendedName>
        <fullName evidence="4">Secreted protein</fullName>
    </recommendedName>
</protein>
<reference evidence="2 3" key="1">
    <citation type="journal article" date="2024" name="Commun. Biol.">
        <title>Comparative genomic analysis of thermophilic fungi reveals convergent evolutionary adaptations and gene losses.</title>
        <authorList>
            <person name="Steindorff A.S."/>
            <person name="Aguilar-Pontes M.V."/>
            <person name="Robinson A.J."/>
            <person name="Andreopoulos B."/>
            <person name="LaButti K."/>
            <person name="Kuo A."/>
            <person name="Mondo S."/>
            <person name="Riley R."/>
            <person name="Otillar R."/>
            <person name="Haridas S."/>
            <person name="Lipzen A."/>
            <person name="Grimwood J."/>
            <person name="Schmutz J."/>
            <person name="Clum A."/>
            <person name="Reid I.D."/>
            <person name="Moisan M.C."/>
            <person name="Butler G."/>
            <person name="Nguyen T.T.M."/>
            <person name="Dewar K."/>
            <person name="Conant G."/>
            <person name="Drula E."/>
            <person name="Henrissat B."/>
            <person name="Hansel C."/>
            <person name="Singer S."/>
            <person name="Hutchinson M.I."/>
            <person name="de Vries R.P."/>
            <person name="Natvig D.O."/>
            <person name="Powell A.J."/>
            <person name="Tsang A."/>
            <person name="Grigoriev I.V."/>
        </authorList>
    </citation>
    <scope>NUCLEOTIDE SEQUENCE [LARGE SCALE GENOMIC DNA]</scope>
    <source>
        <strain evidence="2 3">ATCC 24622</strain>
    </source>
</reference>
<keyword evidence="3" id="KW-1185">Reference proteome</keyword>
<evidence type="ECO:0000256" key="1">
    <source>
        <dbReference type="SAM" id="SignalP"/>
    </source>
</evidence>
<accession>A0ABR3XAX5</accession>
<proteinExistence type="predicted"/>
<feature type="signal peptide" evidence="1">
    <location>
        <begin position="1"/>
        <end position="16"/>
    </location>
</feature>
<keyword evidence="1" id="KW-0732">Signal</keyword>
<organism evidence="2 3">
    <name type="scientific">Phialemonium thermophilum</name>
    <dbReference type="NCBI Taxonomy" id="223376"/>
    <lineage>
        <taxon>Eukaryota</taxon>
        <taxon>Fungi</taxon>
        <taxon>Dikarya</taxon>
        <taxon>Ascomycota</taxon>
        <taxon>Pezizomycotina</taxon>
        <taxon>Sordariomycetes</taxon>
        <taxon>Sordariomycetidae</taxon>
        <taxon>Cephalothecales</taxon>
        <taxon>Cephalothecaceae</taxon>
        <taxon>Phialemonium</taxon>
    </lineage>
</organism>
<dbReference type="EMBL" id="JAZHXJ010000126">
    <property type="protein sequence ID" value="KAL1873108.1"/>
    <property type="molecule type" value="Genomic_DNA"/>
</dbReference>
<gene>
    <name evidence="2" type="ORF">VTK73DRAFT_1113</name>
</gene>
<sequence>MRSGSVAALPFPLTFSLTTCPLTPYRSGKKTHKFLLRSHVPQSRLCFEPPPSRTPTRSAQGACTTLHWTTTCHLTKAHVRMSLRCWNVASLSPPQVPPLV</sequence>
<feature type="chain" id="PRO_5046815005" description="Secreted protein" evidence="1">
    <location>
        <begin position="17"/>
        <end position="100"/>
    </location>
</feature>